<dbReference type="Pfam" id="PF00293">
    <property type="entry name" value="NUDIX"/>
    <property type="match status" value="1"/>
</dbReference>
<keyword evidence="1" id="KW-0378">Hydrolase</keyword>
<dbReference type="KEGG" id="dtm:BJL86_1499"/>
<dbReference type="GO" id="GO:0019693">
    <property type="term" value="P:ribose phosphate metabolic process"/>
    <property type="evidence" value="ECO:0007669"/>
    <property type="project" value="TreeGrafter"/>
</dbReference>
<dbReference type="AlphaFoldDB" id="A0A173LLW5"/>
<evidence type="ECO:0000256" key="1">
    <source>
        <dbReference type="ARBA" id="ARBA00022801"/>
    </source>
</evidence>
<gene>
    <name evidence="3" type="ORF">BJL86_1499</name>
</gene>
<dbReference type="GO" id="GO:0005829">
    <property type="term" value="C:cytosol"/>
    <property type="evidence" value="ECO:0007669"/>
    <property type="project" value="TreeGrafter"/>
</dbReference>
<dbReference type="SUPFAM" id="SSF55811">
    <property type="entry name" value="Nudix"/>
    <property type="match status" value="1"/>
</dbReference>
<feature type="domain" description="Nudix hydrolase" evidence="2">
    <location>
        <begin position="44"/>
        <end position="175"/>
    </location>
</feature>
<dbReference type="PANTHER" id="PTHR11839:SF31">
    <property type="entry name" value="ADP-RIBOSE PYROPHOSPHATASE"/>
    <property type="match status" value="1"/>
</dbReference>
<dbReference type="Gene3D" id="3.90.79.10">
    <property type="entry name" value="Nucleoside Triphosphate Pyrophosphohydrolase"/>
    <property type="match status" value="1"/>
</dbReference>
<dbReference type="PANTHER" id="PTHR11839">
    <property type="entry name" value="UDP/ADP-SUGAR PYROPHOSPHATASE"/>
    <property type="match status" value="1"/>
</dbReference>
<dbReference type="Proteomes" id="UP000186104">
    <property type="component" value="Chromosome"/>
</dbReference>
<reference evidence="3 4" key="1">
    <citation type="submission" date="2016-06" db="EMBL/GenBank/DDBJ databases">
        <title>Complete genome sequence of a saline-alkali tolerant type strain Dietzia timorensis ID05-A0528T.</title>
        <authorList>
            <person name="Wu X."/>
        </authorList>
    </citation>
    <scope>NUCLEOTIDE SEQUENCE [LARGE SCALE GENOMIC DNA]</scope>
    <source>
        <strain evidence="3 4">ID05-A0528</strain>
    </source>
</reference>
<protein>
    <submittedName>
        <fullName evidence="3">ADP-ribose pyrophosphatase</fullName>
    </submittedName>
</protein>
<proteinExistence type="predicted"/>
<dbReference type="EMBL" id="CP015961">
    <property type="protein sequence ID" value="ANI92277.1"/>
    <property type="molecule type" value="Genomic_DNA"/>
</dbReference>
<dbReference type="RefSeq" id="WP_067476900.1">
    <property type="nucleotide sequence ID" value="NZ_CP015961.1"/>
</dbReference>
<accession>A0A173LLW5</accession>
<evidence type="ECO:0000313" key="4">
    <source>
        <dbReference type="Proteomes" id="UP000186104"/>
    </source>
</evidence>
<dbReference type="CDD" id="cd24158">
    <property type="entry name" value="NUDIX_ADPRase_Rv1700"/>
    <property type="match status" value="1"/>
</dbReference>
<sequence>MDGSDDRTYEVTDSERAYDGVVASVRMDTVVMPGGETATREVVEHMGGVGIVAVNAAGEVCLIRQYRHPMGERLWEVPAGLRDVAGEAPQETASRELEEEASLRAGRLDRLVTLATSPGFSTEVVHVFLATDLSDTPKQTREHEESEIEIDWVALSTAVERVLSGQIVNAIAVAGVLAASHRLGMS</sequence>
<evidence type="ECO:0000313" key="3">
    <source>
        <dbReference type="EMBL" id="ANI92277.1"/>
    </source>
</evidence>
<dbReference type="InterPro" id="IPR000086">
    <property type="entry name" value="NUDIX_hydrolase_dom"/>
</dbReference>
<keyword evidence="4" id="KW-1185">Reference proteome</keyword>
<name>A0A173LLW5_9ACTN</name>
<dbReference type="GO" id="GO:0016787">
    <property type="term" value="F:hydrolase activity"/>
    <property type="evidence" value="ECO:0007669"/>
    <property type="project" value="UniProtKB-KW"/>
</dbReference>
<organism evidence="3 4">
    <name type="scientific">Dietzia timorensis</name>
    <dbReference type="NCBI Taxonomy" id="499555"/>
    <lineage>
        <taxon>Bacteria</taxon>
        <taxon>Bacillati</taxon>
        <taxon>Actinomycetota</taxon>
        <taxon>Actinomycetes</taxon>
        <taxon>Mycobacteriales</taxon>
        <taxon>Dietziaceae</taxon>
        <taxon>Dietzia</taxon>
    </lineage>
</organism>
<dbReference type="STRING" id="499555.BJL86_1499"/>
<dbReference type="OrthoDB" id="9806150at2"/>
<dbReference type="PROSITE" id="PS51462">
    <property type="entry name" value="NUDIX"/>
    <property type="match status" value="1"/>
</dbReference>
<dbReference type="GO" id="GO:0006753">
    <property type="term" value="P:nucleoside phosphate metabolic process"/>
    <property type="evidence" value="ECO:0007669"/>
    <property type="project" value="TreeGrafter"/>
</dbReference>
<evidence type="ECO:0000259" key="2">
    <source>
        <dbReference type="PROSITE" id="PS51462"/>
    </source>
</evidence>
<dbReference type="InterPro" id="IPR015797">
    <property type="entry name" value="NUDIX_hydrolase-like_dom_sf"/>
</dbReference>